<reference evidence="1 2" key="1">
    <citation type="submission" date="2020-03" db="EMBL/GenBank/DDBJ databases">
        <title>Dissostichus mawsoni Genome sequencing and assembly.</title>
        <authorList>
            <person name="Park H."/>
        </authorList>
    </citation>
    <scope>NUCLEOTIDE SEQUENCE [LARGE SCALE GENOMIC DNA]</scope>
    <source>
        <strain evidence="1">DM0001</strain>
        <tissue evidence="1">Muscle</tissue>
    </source>
</reference>
<comment type="caution">
    <text evidence="1">The sequence shown here is derived from an EMBL/GenBank/DDBJ whole genome shotgun (WGS) entry which is preliminary data.</text>
</comment>
<organism evidence="1 2">
    <name type="scientific">Dissostichus mawsoni</name>
    <name type="common">Antarctic cod</name>
    <dbReference type="NCBI Taxonomy" id="36200"/>
    <lineage>
        <taxon>Eukaryota</taxon>
        <taxon>Metazoa</taxon>
        <taxon>Chordata</taxon>
        <taxon>Craniata</taxon>
        <taxon>Vertebrata</taxon>
        <taxon>Euteleostomi</taxon>
        <taxon>Actinopterygii</taxon>
        <taxon>Neopterygii</taxon>
        <taxon>Teleostei</taxon>
        <taxon>Neoteleostei</taxon>
        <taxon>Acanthomorphata</taxon>
        <taxon>Eupercaria</taxon>
        <taxon>Perciformes</taxon>
        <taxon>Notothenioidei</taxon>
        <taxon>Nototheniidae</taxon>
        <taxon>Dissostichus</taxon>
    </lineage>
</organism>
<protein>
    <submittedName>
        <fullName evidence="1">Uncharacterized protein</fullName>
    </submittedName>
</protein>
<evidence type="ECO:0000313" key="2">
    <source>
        <dbReference type="Proteomes" id="UP000518266"/>
    </source>
</evidence>
<proteinExistence type="predicted"/>
<name>A0A7J5YH55_DISMA</name>
<dbReference type="AlphaFoldDB" id="A0A7J5YH55"/>
<keyword evidence="2" id="KW-1185">Reference proteome</keyword>
<feature type="non-terminal residue" evidence="1">
    <location>
        <position position="171"/>
    </location>
</feature>
<accession>A0A7J5YH55</accession>
<gene>
    <name evidence="1" type="ORF">F7725_014980</name>
</gene>
<evidence type="ECO:0000313" key="1">
    <source>
        <dbReference type="EMBL" id="KAF3848483.1"/>
    </source>
</evidence>
<sequence>MLVTGVLCPVCLENHGENRGFPVRAGTVRIQMLSHKHFRTQRKTRGKSPQTHWDNNDLLFRCSVRVLKCIIWWKSAENHPVMMSTLRVRDGRDPVRGCVKRESFQMPETVETPDLKHIYPFCFPRVAAVIAAAGDALFPGLSLEDLTRKDPENRRRAFLRAASLQMRAACP</sequence>
<dbReference type="EMBL" id="JAAKFY010000012">
    <property type="protein sequence ID" value="KAF3848483.1"/>
    <property type="molecule type" value="Genomic_DNA"/>
</dbReference>
<dbReference type="Proteomes" id="UP000518266">
    <property type="component" value="Unassembled WGS sequence"/>
</dbReference>